<dbReference type="CDD" id="cd03216">
    <property type="entry name" value="ABC_Carb_Monos_I"/>
    <property type="match status" value="1"/>
</dbReference>
<keyword evidence="11" id="KW-1185">Reference proteome</keyword>
<protein>
    <submittedName>
        <fullName evidence="10">Sugar ABC transporter ATP-binding protein</fullName>
    </submittedName>
</protein>
<dbReference type="SUPFAM" id="SSF52540">
    <property type="entry name" value="P-loop containing nucleoside triphosphate hydrolases"/>
    <property type="match status" value="2"/>
</dbReference>
<evidence type="ECO:0000256" key="3">
    <source>
        <dbReference type="ARBA" id="ARBA00022597"/>
    </source>
</evidence>
<keyword evidence="2" id="KW-1003">Cell membrane</keyword>
<dbReference type="SMART" id="SM00382">
    <property type="entry name" value="AAA"/>
    <property type="match status" value="2"/>
</dbReference>
<dbReference type="EMBL" id="JBFARM010000012">
    <property type="protein sequence ID" value="MEV4290828.1"/>
    <property type="molecule type" value="Genomic_DNA"/>
</dbReference>
<feature type="domain" description="ABC transporter" evidence="9">
    <location>
        <begin position="249"/>
        <end position="500"/>
    </location>
</feature>
<evidence type="ECO:0000313" key="10">
    <source>
        <dbReference type="EMBL" id="MEV4290828.1"/>
    </source>
</evidence>
<evidence type="ECO:0000256" key="7">
    <source>
        <dbReference type="ARBA" id="ARBA00022967"/>
    </source>
</evidence>
<name>A0ABV3HE62_9ACTN</name>
<keyword evidence="3" id="KW-0762">Sugar transport</keyword>
<evidence type="ECO:0000313" key="11">
    <source>
        <dbReference type="Proteomes" id="UP001552427"/>
    </source>
</evidence>
<dbReference type="Pfam" id="PF00005">
    <property type="entry name" value="ABC_tran"/>
    <property type="match status" value="2"/>
</dbReference>
<dbReference type="InterPro" id="IPR017871">
    <property type="entry name" value="ABC_transporter-like_CS"/>
</dbReference>
<evidence type="ECO:0000256" key="8">
    <source>
        <dbReference type="ARBA" id="ARBA00023136"/>
    </source>
</evidence>
<keyword evidence="7" id="KW-1278">Translocase</keyword>
<evidence type="ECO:0000256" key="5">
    <source>
        <dbReference type="ARBA" id="ARBA00022741"/>
    </source>
</evidence>
<dbReference type="PANTHER" id="PTHR43790">
    <property type="entry name" value="CARBOHYDRATE TRANSPORT ATP-BINDING PROTEIN MG119-RELATED"/>
    <property type="match status" value="1"/>
</dbReference>
<organism evidence="10 11">
    <name type="scientific">Nonomuraea bangladeshensis</name>
    <dbReference type="NCBI Taxonomy" id="404385"/>
    <lineage>
        <taxon>Bacteria</taxon>
        <taxon>Bacillati</taxon>
        <taxon>Actinomycetota</taxon>
        <taxon>Actinomycetes</taxon>
        <taxon>Streptosporangiales</taxon>
        <taxon>Streptosporangiaceae</taxon>
        <taxon>Nonomuraea</taxon>
    </lineage>
</organism>
<comment type="caution">
    <text evidence="10">The sequence shown here is derived from an EMBL/GenBank/DDBJ whole genome shotgun (WGS) entry which is preliminary data.</text>
</comment>
<evidence type="ECO:0000256" key="6">
    <source>
        <dbReference type="ARBA" id="ARBA00022840"/>
    </source>
</evidence>
<reference evidence="10 11" key="1">
    <citation type="submission" date="2024-06" db="EMBL/GenBank/DDBJ databases">
        <title>The Natural Products Discovery Center: Release of the First 8490 Sequenced Strains for Exploring Actinobacteria Biosynthetic Diversity.</title>
        <authorList>
            <person name="Kalkreuter E."/>
            <person name="Kautsar S.A."/>
            <person name="Yang D."/>
            <person name="Bader C.D."/>
            <person name="Teijaro C.N."/>
            <person name="Fluegel L."/>
            <person name="Davis C.M."/>
            <person name="Simpson J.R."/>
            <person name="Lauterbach L."/>
            <person name="Steele A.D."/>
            <person name="Gui C."/>
            <person name="Meng S."/>
            <person name="Li G."/>
            <person name="Viehrig K."/>
            <person name="Ye F."/>
            <person name="Su P."/>
            <person name="Kiefer A.F."/>
            <person name="Nichols A."/>
            <person name="Cepeda A.J."/>
            <person name="Yan W."/>
            <person name="Fan B."/>
            <person name="Jiang Y."/>
            <person name="Adhikari A."/>
            <person name="Zheng C.-J."/>
            <person name="Schuster L."/>
            <person name="Cowan T.M."/>
            <person name="Smanski M.J."/>
            <person name="Chevrette M.G."/>
            <person name="De Carvalho L.P.S."/>
            <person name="Shen B."/>
        </authorList>
    </citation>
    <scope>NUCLEOTIDE SEQUENCE [LARGE SCALE GENOMIC DNA]</scope>
    <source>
        <strain evidence="10 11">NPDC049574</strain>
    </source>
</reference>
<keyword evidence="4" id="KW-0677">Repeat</keyword>
<dbReference type="InterPro" id="IPR003439">
    <property type="entry name" value="ABC_transporter-like_ATP-bd"/>
</dbReference>
<proteinExistence type="predicted"/>
<dbReference type="PROSITE" id="PS50893">
    <property type="entry name" value="ABC_TRANSPORTER_2"/>
    <property type="match status" value="2"/>
</dbReference>
<dbReference type="PROSITE" id="PS00211">
    <property type="entry name" value="ABC_TRANSPORTER_1"/>
    <property type="match status" value="1"/>
</dbReference>
<feature type="domain" description="ABC transporter" evidence="9">
    <location>
        <begin position="9"/>
        <end position="244"/>
    </location>
</feature>
<accession>A0ABV3HE62</accession>
<dbReference type="PANTHER" id="PTHR43790:SF3">
    <property type="entry name" value="D-ALLOSE IMPORT ATP-BINDING PROTEIN ALSA-RELATED"/>
    <property type="match status" value="1"/>
</dbReference>
<dbReference type="RefSeq" id="WP_364458300.1">
    <property type="nucleotide sequence ID" value="NZ_JBFARM010000012.1"/>
</dbReference>
<keyword evidence="6 10" id="KW-0067">ATP-binding</keyword>
<dbReference type="InterPro" id="IPR027417">
    <property type="entry name" value="P-loop_NTPase"/>
</dbReference>
<dbReference type="InterPro" id="IPR003593">
    <property type="entry name" value="AAA+_ATPase"/>
</dbReference>
<keyword evidence="5" id="KW-0547">Nucleotide-binding</keyword>
<sequence>MPAEQPPFLRARGIRKSFGAVEVLHGVDLAVAPGTVLALLGENGAGKSTLVRIIAGDLQADAGEIALDGTPTGIKDVAAARALGIKLIYQEISDAPPLSVAENIVLGAWPARGGLVRSRESRARARDVLDMLGVDLPLEAAVGTLRLGERQLVEIARALTGQGRCLIFDEPTAALSDAETERLFEVIDGLRRRGVAIMYITHRLDEVFRIADEVAVLRDGHITLHEQVADVGKDMVIEAMVGRAVHHQTREEREAPAGEPLVSLRGAASSGAYQGVDLAVRPGEIVALYGKVGSGASEVAETVFGMRSLEAGTLDVGGRTVRFRHPADAIAAGVGCLPGDRQREAMFRSRSVAENLAAPSWRGLARAGFLSSGREASAYRRWHDKLRIRSTSDPGQQIWTLSGGNQQKVVLGRWLEHGSKVMVLVEPTRGVDVGARQEIYRAVRALAEQGSAVMVATSDYEDVVELADRAVVMVRGRTVAEFTGAAIGVEALTGAAGGVIDE</sequence>
<evidence type="ECO:0000256" key="4">
    <source>
        <dbReference type="ARBA" id="ARBA00022737"/>
    </source>
</evidence>
<dbReference type="GO" id="GO:0005524">
    <property type="term" value="F:ATP binding"/>
    <property type="evidence" value="ECO:0007669"/>
    <property type="project" value="UniProtKB-KW"/>
</dbReference>
<evidence type="ECO:0000259" key="9">
    <source>
        <dbReference type="PROSITE" id="PS50893"/>
    </source>
</evidence>
<dbReference type="Gene3D" id="3.40.50.300">
    <property type="entry name" value="P-loop containing nucleotide triphosphate hydrolases"/>
    <property type="match status" value="2"/>
</dbReference>
<dbReference type="InterPro" id="IPR050107">
    <property type="entry name" value="ABC_carbohydrate_import_ATPase"/>
</dbReference>
<keyword evidence="8" id="KW-0472">Membrane</keyword>
<evidence type="ECO:0000256" key="1">
    <source>
        <dbReference type="ARBA" id="ARBA00022448"/>
    </source>
</evidence>
<gene>
    <name evidence="10" type="ORF">AB0K40_35410</name>
</gene>
<dbReference type="CDD" id="cd03215">
    <property type="entry name" value="ABC_Carb_Monos_II"/>
    <property type="match status" value="1"/>
</dbReference>
<dbReference type="Proteomes" id="UP001552427">
    <property type="component" value="Unassembled WGS sequence"/>
</dbReference>
<keyword evidence="1" id="KW-0813">Transport</keyword>
<evidence type="ECO:0000256" key="2">
    <source>
        <dbReference type="ARBA" id="ARBA00022475"/>
    </source>
</evidence>